<reference evidence="3" key="1">
    <citation type="submission" date="2010-08" db="EMBL/GenBank/DDBJ databases">
        <authorList>
            <consortium name="Caenorhabditis japonica Sequencing Consortium"/>
            <person name="Wilson R.K."/>
        </authorList>
    </citation>
    <scope>NUCLEOTIDE SEQUENCE [LARGE SCALE GENOMIC DNA]</scope>
    <source>
        <strain evidence="3">DF5081</strain>
    </source>
</reference>
<name>A0A8R1DS75_CAEJA</name>
<dbReference type="Proteomes" id="UP000005237">
    <property type="component" value="Unassembled WGS sequence"/>
</dbReference>
<protein>
    <recommendedName>
        <fullName evidence="1">Reverse transcriptase domain-containing protein</fullName>
    </recommendedName>
</protein>
<organism evidence="2 3">
    <name type="scientific">Caenorhabditis japonica</name>
    <dbReference type="NCBI Taxonomy" id="281687"/>
    <lineage>
        <taxon>Eukaryota</taxon>
        <taxon>Metazoa</taxon>
        <taxon>Ecdysozoa</taxon>
        <taxon>Nematoda</taxon>
        <taxon>Chromadorea</taxon>
        <taxon>Rhabditida</taxon>
        <taxon>Rhabditina</taxon>
        <taxon>Rhabditomorpha</taxon>
        <taxon>Rhabditoidea</taxon>
        <taxon>Rhabditidae</taxon>
        <taxon>Peloderinae</taxon>
        <taxon>Caenorhabditis</taxon>
    </lineage>
</organism>
<dbReference type="EnsemblMetazoa" id="CJA10048.1">
    <property type="protein sequence ID" value="CJA10048.1"/>
    <property type="gene ID" value="WBGene00129252"/>
</dbReference>
<dbReference type="PANTHER" id="PTHR47331">
    <property type="entry name" value="PHD-TYPE DOMAIN-CONTAINING PROTEIN"/>
    <property type="match status" value="1"/>
</dbReference>
<feature type="domain" description="Reverse transcriptase" evidence="1">
    <location>
        <begin position="52"/>
        <end position="138"/>
    </location>
</feature>
<dbReference type="Pfam" id="PF00078">
    <property type="entry name" value="RVT_1"/>
    <property type="match status" value="1"/>
</dbReference>
<dbReference type="AlphaFoldDB" id="A0A8R1DS75"/>
<evidence type="ECO:0000313" key="2">
    <source>
        <dbReference type="EnsemblMetazoa" id="CJA10048.1"/>
    </source>
</evidence>
<dbReference type="InterPro" id="IPR043128">
    <property type="entry name" value="Rev_trsase/Diguanyl_cyclase"/>
</dbReference>
<dbReference type="InterPro" id="IPR043502">
    <property type="entry name" value="DNA/RNA_pol_sf"/>
</dbReference>
<dbReference type="Gene3D" id="3.10.10.10">
    <property type="entry name" value="HIV Type 1 Reverse Transcriptase, subunit A, domain 1"/>
    <property type="match status" value="1"/>
</dbReference>
<sequence>MQMGPHYFIPHRVIGKLDSLTTKLRIVLDASSHMKNELSLNDCIHSGPSILKSIVGILLSARNTPFLMVADLEKAFDQVRLQAQHKNATKFLWMKSPHSPPTPDNIKIYRFTRLPFGITSSPFLLAIKIMRYMEMASEAINDKIARI</sequence>
<evidence type="ECO:0000259" key="1">
    <source>
        <dbReference type="Pfam" id="PF00078"/>
    </source>
</evidence>
<dbReference type="InterPro" id="IPR000477">
    <property type="entry name" value="RT_dom"/>
</dbReference>
<dbReference type="SUPFAM" id="SSF56672">
    <property type="entry name" value="DNA/RNA polymerases"/>
    <property type="match status" value="1"/>
</dbReference>
<dbReference type="Gene3D" id="3.30.70.270">
    <property type="match status" value="1"/>
</dbReference>
<dbReference type="OMA" id="YMEMASE"/>
<keyword evidence="3" id="KW-1185">Reference proteome</keyword>
<proteinExistence type="predicted"/>
<reference evidence="2" key="2">
    <citation type="submission" date="2022-06" db="UniProtKB">
        <authorList>
            <consortium name="EnsemblMetazoa"/>
        </authorList>
    </citation>
    <scope>IDENTIFICATION</scope>
    <source>
        <strain evidence="2">DF5081</strain>
    </source>
</reference>
<evidence type="ECO:0000313" key="3">
    <source>
        <dbReference type="Proteomes" id="UP000005237"/>
    </source>
</evidence>
<accession>A0A8R1DS75</accession>